<reference evidence="1 2" key="1">
    <citation type="submission" date="2023-10" db="EMBL/GenBank/DDBJ databases">
        <title>Development of a sustainable strategy for remediation of hydrocarbon-contaminated territories based on the waste exchange concept.</title>
        <authorList>
            <person name="Krivoruchko A."/>
        </authorList>
    </citation>
    <scope>NUCLEOTIDE SEQUENCE [LARGE SCALE GENOMIC DNA]</scope>
    <source>
        <strain evidence="1 2">IEGM 1203</strain>
    </source>
</reference>
<evidence type="ECO:0000313" key="2">
    <source>
        <dbReference type="Proteomes" id="UP001185927"/>
    </source>
</evidence>
<accession>A0ABU4C3K1</accession>
<dbReference type="EMBL" id="JAWLKB010000031">
    <property type="protein sequence ID" value="MDV6271081.1"/>
    <property type="molecule type" value="Genomic_DNA"/>
</dbReference>
<dbReference type="RefSeq" id="WP_317545544.1">
    <property type="nucleotide sequence ID" value="NZ_JAWLKB010000031.1"/>
</dbReference>
<name>A0ABU4C3K1_RHOGO</name>
<organism evidence="1 2">
    <name type="scientific">Rhodococcus globerulus</name>
    <dbReference type="NCBI Taxonomy" id="33008"/>
    <lineage>
        <taxon>Bacteria</taxon>
        <taxon>Bacillati</taxon>
        <taxon>Actinomycetota</taxon>
        <taxon>Actinomycetes</taxon>
        <taxon>Mycobacteriales</taxon>
        <taxon>Nocardiaceae</taxon>
        <taxon>Rhodococcus</taxon>
    </lineage>
</organism>
<sequence>MTHDPLQDLVNRPGWYDDDTAIDRAYDTHVAQQLEHPAEFPAVKPYITWGCNTCGKLRSAPCASSCVFGGQVDPTVFKTARVEADRREAVRKGLA</sequence>
<protein>
    <submittedName>
        <fullName evidence="1">Uncharacterized protein</fullName>
    </submittedName>
</protein>
<keyword evidence="2" id="KW-1185">Reference proteome</keyword>
<dbReference type="Proteomes" id="UP001185927">
    <property type="component" value="Unassembled WGS sequence"/>
</dbReference>
<evidence type="ECO:0000313" key="1">
    <source>
        <dbReference type="EMBL" id="MDV6271081.1"/>
    </source>
</evidence>
<gene>
    <name evidence="1" type="ORF">R3Q16_31120</name>
</gene>
<proteinExistence type="predicted"/>
<comment type="caution">
    <text evidence="1">The sequence shown here is derived from an EMBL/GenBank/DDBJ whole genome shotgun (WGS) entry which is preliminary data.</text>
</comment>